<dbReference type="EMBL" id="JBELPZ010000008">
    <property type="protein sequence ID" value="MFL9844682.1"/>
    <property type="molecule type" value="Genomic_DNA"/>
</dbReference>
<organism evidence="1 2">
    <name type="scientific">Flavobacterium rhizosphaerae</name>
    <dbReference type="NCBI Taxonomy" id="3163298"/>
    <lineage>
        <taxon>Bacteria</taxon>
        <taxon>Pseudomonadati</taxon>
        <taxon>Bacteroidota</taxon>
        <taxon>Flavobacteriia</taxon>
        <taxon>Flavobacteriales</taxon>
        <taxon>Flavobacteriaceae</taxon>
        <taxon>Flavobacterium</taxon>
    </lineage>
</organism>
<name>A0ABW8YYY9_9FLAO</name>
<comment type="caution">
    <text evidence="1">The sequence shown here is derived from an EMBL/GenBank/DDBJ whole genome shotgun (WGS) entry which is preliminary data.</text>
</comment>
<sequence length="342" mass="39795">MRYIFIILLIVSIANNAYSQNNGKLYNQIINRSELLIIDHRYQEALKEYEQVFNDTGIAFTRDIYNALVCSAKLGDYKRVKKFSAQLAEKGVGAMFFSRNVFKNYYNRKDFKKIVNMAAKVHERFKNNNLLYNDTLNEFVGLDQAYNRIRLTRYADSFDLPDTLEVLFWHNTQNLLRFIKNNGFYTENKVGAYVHDTILGRSYSADIVFLHYLEMGHDKDLINQIKDLYLNKLYDCEIPPGHTEQIIQLANNVFGDTGDYAYKIYQCGLYKMKGLPEPQNISANREKYLLDNIDDYGKKLAFVYSEPGEFAFTPRIIGGSYIDEAFLKESYNFIAKIEGCAQ</sequence>
<gene>
    <name evidence="1" type="ORF">ABS766_09650</name>
</gene>
<dbReference type="RefSeq" id="WP_408084935.1">
    <property type="nucleotide sequence ID" value="NZ_JBELPZ010000008.1"/>
</dbReference>
<evidence type="ECO:0000313" key="1">
    <source>
        <dbReference type="EMBL" id="MFL9844682.1"/>
    </source>
</evidence>
<reference evidence="1 2" key="1">
    <citation type="submission" date="2024-06" db="EMBL/GenBank/DDBJ databases">
        <authorList>
            <person name="Kaempfer P."/>
            <person name="Viver T."/>
        </authorList>
    </citation>
    <scope>NUCLEOTIDE SEQUENCE [LARGE SCALE GENOMIC DNA]</scope>
    <source>
        <strain evidence="1 2">ST-119</strain>
    </source>
</reference>
<accession>A0ABW8YYY9</accession>
<dbReference type="Proteomes" id="UP001629156">
    <property type="component" value="Unassembled WGS sequence"/>
</dbReference>
<keyword evidence="2" id="KW-1185">Reference proteome</keyword>
<proteinExistence type="predicted"/>
<evidence type="ECO:0000313" key="2">
    <source>
        <dbReference type="Proteomes" id="UP001629156"/>
    </source>
</evidence>
<protein>
    <submittedName>
        <fullName evidence="1">Uncharacterized protein</fullName>
    </submittedName>
</protein>